<dbReference type="RefSeq" id="WP_077752710.1">
    <property type="nucleotide sequence ID" value="NZ_CP014782.1"/>
</dbReference>
<dbReference type="GO" id="GO:0032993">
    <property type="term" value="C:protein-DNA complex"/>
    <property type="evidence" value="ECO:0007669"/>
    <property type="project" value="TreeGrafter"/>
</dbReference>
<sequence length="365" mass="41498">MEEILVWVVDDDEDYCELIQEVLDDHYQVAVFHEASTYRESLVDITPDLVLMDINLPDVSGIELCRELTESGKDSAVIFVSGMNTLEERLRAYDVSAVDFIAKPFEIKELLAKVQAVASYQSKKRTLVQAESMSRNMAFQSMTESSQYGAVLQFFRQCFLCQDYQSLADAFFELMQQLNLNTCLEIRDTEVHYFGPKHAELSPIEANILELLDKHGRLYDFGSRTICNDKHVSFLIKNMPVDDEVLYGRLRDIIAVIVEGLEARVMDIGRQQTLQHVFVEIQSLLSKINGAILEHDEKFSAALTGMTTEIRSSFHVLDMTEEQEHYFASLLERNLKEANSAGDAFYRLQGSLKTVKNVVESSVAS</sequence>
<dbReference type="OrthoDB" id="5696993at2"/>
<keyword evidence="2" id="KW-0597">Phosphoprotein</keyword>
<dbReference type="PANTHER" id="PTHR48111:SF56">
    <property type="entry name" value="TETRATHIONATE RESPONSE REGULATORY PROTEIN TTRR"/>
    <property type="match status" value="1"/>
</dbReference>
<dbReference type="CDD" id="cd17574">
    <property type="entry name" value="REC_OmpR"/>
    <property type="match status" value="1"/>
</dbReference>
<organism evidence="4 5">
    <name type="scientific">Shewanella psychrophila</name>
    <dbReference type="NCBI Taxonomy" id="225848"/>
    <lineage>
        <taxon>Bacteria</taxon>
        <taxon>Pseudomonadati</taxon>
        <taxon>Pseudomonadota</taxon>
        <taxon>Gammaproteobacteria</taxon>
        <taxon>Alteromonadales</taxon>
        <taxon>Shewanellaceae</taxon>
        <taxon>Shewanella</taxon>
    </lineage>
</organism>
<dbReference type="SMART" id="SM00448">
    <property type="entry name" value="REC"/>
    <property type="match status" value="1"/>
</dbReference>
<dbReference type="PANTHER" id="PTHR48111">
    <property type="entry name" value="REGULATOR OF RPOS"/>
    <property type="match status" value="1"/>
</dbReference>
<feature type="modified residue" description="4-aspartylphosphate" evidence="2">
    <location>
        <position position="53"/>
    </location>
</feature>
<dbReference type="EMBL" id="CP014782">
    <property type="protein sequence ID" value="AQS37555.1"/>
    <property type="molecule type" value="Genomic_DNA"/>
</dbReference>
<feature type="domain" description="Response regulatory" evidence="3">
    <location>
        <begin position="5"/>
        <end position="118"/>
    </location>
</feature>
<evidence type="ECO:0000256" key="2">
    <source>
        <dbReference type="PROSITE-ProRule" id="PRU00169"/>
    </source>
</evidence>
<gene>
    <name evidence="4" type="ORF">Sps_02401</name>
</gene>
<dbReference type="SUPFAM" id="SSF52172">
    <property type="entry name" value="CheY-like"/>
    <property type="match status" value="1"/>
</dbReference>
<dbReference type="KEGG" id="spsw:Sps_02401"/>
<name>A0A1S6HPU7_9GAMM</name>
<keyword evidence="5" id="KW-1185">Reference proteome</keyword>
<dbReference type="GO" id="GO:0000156">
    <property type="term" value="F:phosphorelay response regulator activity"/>
    <property type="evidence" value="ECO:0007669"/>
    <property type="project" value="TreeGrafter"/>
</dbReference>
<dbReference type="STRING" id="225848.Sps_02401"/>
<dbReference type="Proteomes" id="UP000189545">
    <property type="component" value="Chromosome"/>
</dbReference>
<dbReference type="GO" id="GO:0005829">
    <property type="term" value="C:cytosol"/>
    <property type="evidence" value="ECO:0007669"/>
    <property type="project" value="TreeGrafter"/>
</dbReference>
<dbReference type="InterPro" id="IPR011006">
    <property type="entry name" value="CheY-like_superfamily"/>
</dbReference>
<dbReference type="Pfam" id="PF00072">
    <property type="entry name" value="Response_reg"/>
    <property type="match status" value="1"/>
</dbReference>
<evidence type="ECO:0000313" key="4">
    <source>
        <dbReference type="EMBL" id="AQS37555.1"/>
    </source>
</evidence>
<dbReference type="AlphaFoldDB" id="A0A1S6HPU7"/>
<dbReference type="Gene3D" id="3.40.50.2300">
    <property type="match status" value="1"/>
</dbReference>
<protein>
    <submittedName>
        <fullName evidence="4">Response regulator receiver domain protein</fullName>
    </submittedName>
</protein>
<dbReference type="GO" id="GO:0000976">
    <property type="term" value="F:transcription cis-regulatory region binding"/>
    <property type="evidence" value="ECO:0007669"/>
    <property type="project" value="TreeGrafter"/>
</dbReference>
<dbReference type="InterPro" id="IPR039420">
    <property type="entry name" value="WalR-like"/>
</dbReference>
<evidence type="ECO:0000313" key="5">
    <source>
        <dbReference type="Proteomes" id="UP000189545"/>
    </source>
</evidence>
<proteinExistence type="predicted"/>
<reference evidence="4 5" key="1">
    <citation type="submission" date="2016-03" db="EMBL/GenBank/DDBJ databases">
        <title>Complete genome sequence of Shewanella psychrophila WP2, a deep sea bacterium isolated from west Pacific sediment.</title>
        <authorList>
            <person name="Xu G."/>
            <person name="Jian H."/>
        </authorList>
    </citation>
    <scope>NUCLEOTIDE SEQUENCE [LARGE SCALE GENOMIC DNA]</scope>
    <source>
        <strain evidence="4 5">WP2</strain>
    </source>
</reference>
<evidence type="ECO:0000259" key="3">
    <source>
        <dbReference type="PROSITE" id="PS50110"/>
    </source>
</evidence>
<dbReference type="GO" id="GO:0006355">
    <property type="term" value="P:regulation of DNA-templated transcription"/>
    <property type="evidence" value="ECO:0007669"/>
    <property type="project" value="TreeGrafter"/>
</dbReference>
<dbReference type="InterPro" id="IPR001789">
    <property type="entry name" value="Sig_transdc_resp-reg_receiver"/>
</dbReference>
<evidence type="ECO:0000256" key="1">
    <source>
        <dbReference type="ARBA" id="ARBA00023125"/>
    </source>
</evidence>
<dbReference type="PROSITE" id="PS50110">
    <property type="entry name" value="RESPONSE_REGULATORY"/>
    <property type="match status" value="1"/>
</dbReference>
<accession>A0A1S6HPU7</accession>
<keyword evidence="1" id="KW-0238">DNA-binding</keyword>